<proteinExistence type="predicted"/>
<accession>A0A6C0KUL2</accession>
<organism evidence="1">
    <name type="scientific">viral metagenome</name>
    <dbReference type="NCBI Taxonomy" id="1070528"/>
    <lineage>
        <taxon>unclassified sequences</taxon>
        <taxon>metagenomes</taxon>
        <taxon>organismal metagenomes</taxon>
    </lineage>
</organism>
<reference evidence="1" key="1">
    <citation type="journal article" date="2020" name="Nature">
        <title>Giant virus diversity and host interactions through global metagenomics.</title>
        <authorList>
            <person name="Schulz F."/>
            <person name="Roux S."/>
            <person name="Paez-Espino D."/>
            <person name="Jungbluth S."/>
            <person name="Walsh D.A."/>
            <person name="Denef V.J."/>
            <person name="McMahon K.D."/>
            <person name="Konstantinidis K.T."/>
            <person name="Eloe-Fadrosh E.A."/>
            <person name="Kyrpides N.C."/>
            <person name="Woyke T."/>
        </authorList>
    </citation>
    <scope>NUCLEOTIDE SEQUENCE</scope>
    <source>
        <strain evidence="1">GVMAG-S-3300013094-109</strain>
    </source>
</reference>
<dbReference type="Gene3D" id="2.150.10.10">
    <property type="entry name" value="Serralysin-like metalloprotease, C-terminal"/>
    <property type="match status" value="1"/>
</dbReference>
<evidence type="ECO:0000313" key="1">
    <source>
        <dbReference type="EMBL" id="QHU21672.1"/>
    </source>
</evidence>
<name>A0A6C0KUL2_9ZZZZ</name>
<dbReference type="SUPFAM" id="SSF50939">
    <property type="entry name" value="Sialidases"/>
    <property type="match status" value="4"/>
</dbReference>
<dbReference type="InterPro" id="IPR011049">
    <property type="entry name" value="Serralysin-like_metalloprot_C"/>
</dbReference>
<sequence>MSNVTYNLLNALPSGGVWKVDTNYLTSDYFKLGINAGQNNQDTSAIAIGYQAGQNNQQAQAVAVGEGAGQESQAQGSVAVGYNCGIQYQYANSVAIGYQAGYQSQGALAIAIGANTAQNSQDLNAIAIGTSAGNYYQSNSAIAIGNGAGYGDTATQSGQGQQISAIAIGNVAGYNFQGSYSIAIGFGAGCTYQFPNSVAIGYQAGYQNQNAQCVGIGYQAGLENQGANSIAIGSGSGVLYQGNESIAIGDSAGYFNQGTNAIAIGQNAGYSNQNKNTIILNATGNTLNSQTQYACYVAPIRQTSALNTLGYDATTKELVYQGNPITEALNFSNYGQTTKLQSITYTDNTVVKTSGINANLDSSIIYNAQTYTFGPNLQGRYVAVGNTLSGTNNPALIYSSDGLNWYVSQTPVGVSGNWFCVAYNGTVWVAGGTGSVARIYYSYDGINWTYGYSGNTIYSIAWGKDKFVAGGAGNMFYSYDGINWVSTSNNIFTSVGACRGIAFNGTRWVAVGTNFTATSAPTITGAYSADGITWAATTTNIFGTTIAVSSGYGVAWNGIRWVAVGTNAATPTTTVAYSSDGITWALITGANTFNGSAGGVGRAVAWNGTRFVAVGTNATTTPSVTGITSSDGINWTATTTNIFTTANSATGLSVMWTGTKWIAGGSGATGNINMLYSYDGLLWNSVVTSPYNATSCACYGIAYNSVRPNQMTFPRNISVLGCSNTTTIGGPTGTLGYSLDNGINWTTTTNQLTGGVTVFGSGSCFCSKYNGYMWIAGGTWNSTNSNNMAYSYDGINWTVITNTPITGINSFIKSIVWNKNLKQWNACGMNSNGSPAIQYSYDGFTWYLGTITITSAIPSSSLFIGTISTTTLTFSSIQTGSGPITVGQQIVGLNINQPCYITAFGTGTGGAGTYTVSSSQTVSSATNISGLQPTKAVFNCTFTSATVMVVTSVTSGALTIGQTILGGSIGSNCIITSLVSGTFGGAGTYNITNSGTTSPISGAIAFFSISSSFTATISTTVLTVSAVTSGRLTIGQLITGTNVSASTVIVSFGTGTGGAGTYNISVSQTISSATTMSGNFPSTFTNVSCSKYGYVACSNGSTKLLFSFDGKTWIESNTTPFPISALSSLWNGTIWVAVGSGNSTDTQSTAYSSDGVSWTLSTSNAMSNTSATQYSGIAWNGLLWIVCGTAWNNTTTQCVYYSYDGINWTSTTTSLLFSATSVSWLGNRFILSRYSSSTLTIYYSPDGLTWTPVTGLIGSQSFGFTYVSSWCENIPNTAIQQPTLAFGSGTNSIAYSQDGIIWRGLGSTLFTTGYDACWNGNLWLAVGTGYYALAYSYDGINWFGITNSLIDTGTGVAWNGTLFVVVGSFSSLPVVIYSYDGFNWSQSAMASGNFPSSINCIAWGQNYFVLGGDAGNLNGYNCMAYSTDGITWTGLGIIFTISNNSAGGCNKIICGGNIWVAVGINGVIDNYNSQIFYANDPTLNANWISAFTGDNGTQLLDVTFGTYPVSSSSSGTTYGTIYLAIGSGGSVTTVAYYYSTNGTTWSLAFSSSATPTSAAIAFNGKRFVSGFSNSSFYYSYSGTSASVWYTAGTSSLSQLFTTSINAIVANPWPTIGSVYTDNALTTSGSSGINLNNQLDVYSDTYFNNGYNNMAVTIKSNTIP</sequence>
<evidence type="ECO:0008006" key="2">
    <source>
        <dbReference type="Google" id="ProtNLM"/>
    </source>
</evidence>
<dbReference type="EMBL" id="MN740991">
    <property type="protein sequence ID" value="QHU21672.1"/>
    <property type="molecule type" value="Genomic_DNA"/>
</dbReference>
<dbReference type="InterPro" id="IPR036278">
    <property type="entry name" value="Sialidase_sf"/>
</dbReference>
<protein>
    <recommendedName>
        <fullName evidence="2">Peptidase S74 domain-containing protein</fullName>
    </recommendedName>
</protein>